<dbReference type="Proteomes" id="UP000325081">
    <property type="component" value="Unassembled WGS sequence"/>
</dbReference>
<proteinExistence type="predicted"/>
<organism evidence="3 4">
    <name type="scientific">Striga asiatica</name>
    <name type="common">Asiatic witchweed</name>
    <name type="synonym">Buchnera asiatica</name>
    <dbReference type="NCBI Taxonomy" id="4170"/>
    <lineage>
        <taxon>Eukaryota</taxon>
        <taxon>Viridiplantae</taxon>
        <taxon>Streptophyta</taxon>
        <taxon>Embryophyta</taxon>
        <taxon>Tracheophyta</taxon>
        <taxon>Spermatophyta</taxon>
        <taxon>Magnoliopsida</taxon>
        <taxon>eudicotyledons</taxon>
        <taxon>Gunneridae</taxon>
        <taxon>Pentapetalae</taxon>
        <taxon>asterids</taxon>
        <taxon>lamiids</taxon>
        <taxon>Lamiales</taxon>
        <taxon>Orobanchaceae</taxon>
        <taxon>Buchnereae</taxon>
        <taxon>Striga</taxon>
    </lineage>
</organism>
<dbReference type="AlphaFoldDB" id="A0A5A7P781"/>
<gene>
    <name evidence="3" type="ORF">STAS_04464</name>
</gene>
<comment type="caution">
    <text evidence="3">The sequence shown here is derived from an EMBL/GenBank/DDBJ whole genome shotgun (WGS) entry which is preliminary data.</text>
</comment>
<name>A0A5A7P781_STRAF</name>
<sequence>MENGNWIILNRRRSCAAAWSYFRSVEFHLLPKSFSQIGCPVNHPCRKTLHKSARDNILTMEAKENGEFTEPSPAGIFKIPGEPAIVINELPSTSSSETDLVVPCAVDDVHLQRFAGFGEWMEGREVRKLFGTNHFNGTVTQFDGETGWYRVVYEDGDFEDLEWEELYEILVPLDVNFPLKTLAMKILKKRQKSVQKPGKSKVLARNYGSFGEKGKGKENGGS</sequence>
<dbReference type="EMBL" id="BKCP01002891">
    <property type="protein sequence ID" value="GER28655.1"/>
    <property type="molecule type" value="Genomic_DNA"/>
</dbReference>
<keyword evidence="4" id="KW-1185">Reference proteome</keyword>
<feature type="compositionally biased region" description="Basic and acidic residues" evidence="1">
    <location>
        <begin position="212"/>
        <end position="222"/>
    </location>
</feature>
<evidence type="ECO:0000259" key="2">
    <source>
        <dbReference type="Pfam" id="PF21743"/>
    </source>
</evidence>
<reference evidence="4" key="1">
    <citation type="journal article" date="2019" name="Curr. Biol.">
        <title>Genome Sequence of Striga asiatica Provides Insight into the Evolution of Plant Parasitism.</title>
        <authorList>
            <person name="Yoshida S."/>
            <person name="Kim S."/>
            <person name="Wafula E.K."/>
            <person name="Tanskanen J."/>
            <person name="Kim Y.M."/>
            <person name="Honaas L."/>
            <person name="Yang Z."/>
            <person name="Spallek T."/>
            <person name="Conn C.E."/>
            <person name="Ichihashi Y."/>
            <person name="Cheong K."/>
            <person name="Cui S."/>
            <person name="Der J.P."/>
            <person name="Gundlach H."/>
            <person name="Jiao Y."/>
            <person name="Hori C."/>
            <person name="Ishida J.K."/>
            <person name="Kasahara H."/>
            <person name="Kiba T."/>
            <person name="Kim M.S."/>
            <person name="Koo N."/>
            <person name="Laohavisit A."/>
            <person name="Lee Y.H."/>
            <person name="Lumba S."/>
            <person name="McCourt P."/>
            <person name="Mortimer J.C."/>
            <person name="Mutuku J.M."/>
            <person name="Nomura T."/>
            <person name="Sasaki-Sekimoto Y."/>
            <person name="Seto Y."/>
            <person name="Wang Y."/>
            <person name="Wakatake T."/>
            <person name="Sakakibara H."/>
            <person name="Demura T."/>
            <person name="Yamaguchi S."/>
            <person name="Yoneyama K."/>
            <person name="Manabe R.I."/>
            <person name="Nelson D.C."/>
            <person name="Schulman A.H."/>
            <person name="Timko M.P."/>
            <person name="dePamphilis C.W."/>
            <person name="Choi D."/>
            <person name="Shirasu K."/>
        </authorList>
    </citation>
    <scope>NUCLEOTIDE SEQUENCE [LARGE SCALE GENOMIC DNA]</scope>
    <source>
        <strain evidence="4">cv. UVA1</strain>
    </source>
</reference>
<evidence type="ECO:0000256" key="1">
    <source>
        <dbReference type="SAM" id="MobiDB-lite"/>
    </source>
</evidence>
<feature type="region of interest" description="Disordered" evidence="1">
    <location>
        <begin position="193"/>
        <end position="222"/>
    </location>
</feature>
<feature type="domain" description="PTM/DIR17-like Tudor" evidence="2">
    <location>
        <begin position="123"/>
        <end position="170"/>
    </location>
</feature>
<dbReference type="CDD" id="cd20401">
    <property type="entry name" value="Tudor_AtPTM-like"/>
    <property type="match status" value="1"/>
</dbReference>
<evidence type="ECO:0000313" key="3">
    <source>
        <dbReference type="EMBL" id="GER28655.1"/>
    </source>
</evidence>
<dbReference type="Pfam" id="PF21743">
    <property type="entry name" value="PTM_DIR17_Tudor"/>
    <property type="match status" value="1"/>
</dbReference>
<evidence type="ECO:0000313" key="4">
    <source>
        <dbReference type="Proteomes" id="UP000325081"/>
    </source>
</evidence>
<dbReference type="Gene3D" id="2.30.30.140">
    <property type="match status" value="1"/>
</dbReference>
<accession>A0A5A7P781</accession>
<dbReference type="InterPro" id="IPR047365">
    <property type="entry name" value="Tudor_AtPTM-like"/>
</dbReference>
<dbReference type="PANTHER" id="PTHR37384">
    <property type="entry name" value="OS01G0835600 PROTEIN"/>
    <property type="match status" value="1"/>
</dbReference>
<dbReference type="PANTHER" id="PTHR37384:SF1">
    <property type="entry name" value="OS01G0835600 PROTEIN"/>
    <property type="match status" value="1"/>
</dbReference>
<protein>
    <submittedName>
        <fullName evidence="3">Dirigent protein 17</fullName>
    </submittedName>
</protein>
<dbReference type="OrthoDB" id="168165at2759"/>